<keyword evidence="4" id="KW-0804">Transcription</keyword>
<evidence type="ECO:0000313" key="6">
    <source>
        <dbReference type="EMBL" id="SHE41243.1"/>
    </source>
</evidence>
<dbReference type="EMBL" id="FQUA01000002">
    <property type="protein sequence ID" value="SHE41243.1"/>
    <property type="molecule type" value="Genomic_DNA"/>
</dbReference>
<organism evidence="6 8">
    <name type="scientific">Anaerotignum propionicum DSM 1682</name>
    <dbReference type="NCBI Taxonomy" id="991789"/>
    <lineage>
        <taxon>Bacteria</taxon>
        <taxon>Bacillati</taxon>
        <taxon>Bacillota</taxon>
        <taxon>Clostridia</taxon>
        <taxon>Lachnospirales</taxon>
        <taxon>Anaerotignaceae</taxon>
        <taxon>Anaerotignum</taxon>
    </lineage>
</organism>
<dbReference type="EMBL" id="CP014223">
    <property type="protein sequence ID" value="AMJ40470.1"/>
    <property type="molecule type" value="Genomic_DNA"/>
</dbReference>
<reference evidence="7" key="2">
    <citation type="submission" date="2016-01" db="EMBL/GenBank/DDBJ databases">
        <authorList>
            <person name="Poehlein A."/>
            <person name="Schlien K."/>
            <person name="Gottschalk G."/>
            <person name="Buckel W."/>
            <person name="Daniel R."/>
        </authorList>
    </citation>
    <scope>NUCLEOTIDE SEQUENCE [LARGE SCALE GENOMIC DNA]</scope>
    <source>
        <strain evidence="7">X2</strain>
    </source>
</reference>
<comment type="similarity">
    <text evidence="1">Belongs to the BlaI transcriptional regulatory family.</text>
</comment>
<dbReference type="SUPFAM" id="SSF46785">
    <property type="entry name" value="Winged helix' DNA-binding domain"/>
    <property type="match status" value="1"/>
</dbReference>
<reference evidence="8" key="3">
    <citation type="submission" date="2016-11" db="EMBL/GenBank/DDBJ databases">
        <authorList>
            <person name="Jaros S."/>
            <person name="Januszkiewicz K."/>
            <person name="Wedrychowicz H."/>
        </authorList>
    </citation>
    <scope>NUCLEOTIDE SEQUENCE [LARGE SCALE GENOMIC DNA]</scope>
    <source>
        <strain evidence="8">DSM 1682</strain>
    </source>
</reference>
<keyword evidence="3" id="KW-0238">DNA-binding</keyword>
<evidence type="ECO:0000313" key="8">
    <source>
        <dbReference type="Proteomes" id="UP000184204"/>
    </source>
</evidence>
<evidence type="ECO:0000256" key="2">
    <source>
        <dbReference type="ARBA" id="ARBA00023015"/>
    </source>
</evidence>
<dbReference type="RefSeq" id="WP_066048174.1">
    <property type="nucleotide sequence ID" value="NZ_CP014223.1"/>
</dbReference>
<reference evidence="5 7" key="1">
    <citation type="journal article" date="2016" name="Genome Announc.">
        <title>Complete Genome Sequence of the Amino Acid-Fermenting Clostridium propionicum X2 (DSM 1682).</title>
        <authorList>
            <person name="Poehlein A."/>
            <person name="Schlien K."/>
            <person name="Chowdhury N.P."/>
            <person name="Gottschalk G."/>
            <person name="Buckel W."/>
            <person name="Daniel R."/>
        </authorList>
    </citation>
    <scope>NUCLEOTIDE SEQUENCE [LARGE SCALE GENOMIC DNA]</scope>
    <source>
        <strain evidence="5 7">X2</strain>
    </source>
</reference>
<dbReference type="Proteomes" id="UP000068026">
    <property type="component" value="Chromosome"/>
</dbReference>
<dbReference type="AlphaFoldDB" id="A0A0X8VCW5"/>
<proteinExistence type="inferred from homology"/>
<keyword evidence="7" id="KW-1185">Reference proteome</keyword>
<evidence type="ECO:0000256" key="4">
    <source>
        <dbReference type="ARBA" id="ARBA00023163"/>
    </source>
</evidence>
<dbReference type="GO" id="GO:0045892">
    <property type="term" value="P:negative regulation of DNA-templated transcription"/>
    <property type="evidence" value="ECO:0007669"/>
    <property type="project" value="InterPro"/>
</dbReference>
<keyword evidence="2" id="KW-0805">Transcription regulation</keyword>
<dbReference type="KEGG" id="cpro:CPRO_08700"/>
<dbReference type="InterPro" id="IPR036390">
    <property type="entry name" value="WH_DNA-bd_sf"/>
</dbReference>
<dbReference type="InterPro" id="IPR005650">
    <property type="entry name" value="BlaI_family"/>
</dbReference>
<name>A0A0X8VCW5_ANAPI</name>
<protein>
    <submittedName>
        <fullName evidence="6">Penicillinase repressor</fullName>
    </submittedName>
</protein>
<dbReference type="InterPro" id="IPR036388">
    <property type="entry name" value="WH-like_DNA-bd_sf"/>
</dbReference>
<dbReference type="OrthoDB" id="9795583at2"/>
<reference evidence="6" key="4">
    <citation type="submission" date="2016-11" db="EMBL/GenBank/DDBJ databases">
        <authorList>
            <person name="Varghese N."/>
            <person name="Submissions S."/>
        </authorList>
    </citation>
    <scope>NUCLEOTIDE SEQUENCE</scope>
    <source>
        <strain evidence="6">DSM 1682</strain>
    </source>
</reference>
<evidence type="ECO:0000313" key="7">
    <source>
        <dbReference type="Proteomes" id="UP000068026"/>
    </source>
</evidence>
<dbReference type="Pfam" id="PF03965">
    <property type="entry name" value="Penicillinase_R"/>
    <property type="match status" value="1"/>
</dbReference>
<evidence type="ECO:0000313" key="5">
    <source>
        <dbReference type="EMBL" id="AMJ40470.1"/>
    </source>
</evidence>
<sequence>MQGKSQVLTKNEQEIMNLLWKENRPLSRSDIINLSTDRSWKASSIHILLNQLLEKGAIQVYGFIKTGKNYGRTFSPSFSEEEYFVMQFQSSRCYQQSKGASLVDFVSAFIQSEEIDSDIIDSLEELLNKKRKELK</sequence>
<gene>
    <name evidence="5" type="ORF">CPRO_08700</name>
    <name evidence="6" type="ORF">SAMN02745151_00613</name>
</gene>
<evidence type="ECO:0000256" key="1">
    <source>
        <dbReference type="ARBA" id="ARBA00011046"/>
    </source>
</evidence>
<evidence type="ECO:0000256" key="3">
    <source>
        <dbReference type="ARBA" id="ARBA00023125"/>
    </source>
</evidence>
<dbReference type="Gene3D" id="1.10.10.10">
    <property type="entry name" value="Winged helix-like DNA-binding domain superfamily/Winged helix DNA-binding domain"/>
    <property type="match status" value="1"/>
</dbReference>
<accession>A0A0X8VCW5</accession>
<dbReference type="GO" id="GO:0003677">
    <property type="term" value="F:DNA binding"/>
    <property type="evidence" value="ECO:0007669"/>
    <property type="project" value="UniProtKB-KW"/>
</dbReference>
<dbReference type="Proteomes" id="UP000184204">
    <property type="component" value="Unassembled WGS sequence"/>
</dbReference>